<gene>
    <name evidence="1" type="ORF">DPMN_114502</name>
</gene>
<name>A0A9D4KJK8_DREPO</name>
<dbReference type="AlphaFoldDB" id="A0A9D4KJK8"/>
<dbReference type="EMBL" id="JAIWYP010000004">
    <property type="protein sequence ID" value="KAH3841043.1"/>
    <property type="molecule type" value="Genomic_DNA"/>
</dbReference>
<proteinExistence type="predicted"/>
<protein>
    <submittedName>
        <fullName evidence="1">Uncharacterized protein</fullName>
    </submittedName>
</protein>
<organism evidence="1 2">
    <name type="scientific">Dreissena polymorpha</name>
    <name type="common">Zebra mussel</name>
    <name type="synonym">Mytilus polymorpha</name>
    <dbReference type="NCBI Taxonomy" id="45954"/>
    <lineage>
        <taxon>Eukaryota</taxon>
        <taxon>Metazoa</taxon>
        <taxon>Spiralia</taxon>
        <taxon>Lophotrochozoa</taxon>
        <taxon>Mollusca</taxon>
        <taxon>Bivalvia</taxon>
        <taxon>Autobranchia</taxon>
        <taxon>Heteroconchia</taxon>
        <taxon>Euheterodonta</taxon>
        <taxon>Imparidentia</taxon>
        <taxon>Neoheterodontei</taxon>
        <taxon>Myida</taxon>
        <taxon>Dreissenoidea</taxon>
        <taxon>Dreissenidae</taxon>
        <taxon>Dreissena</taxon>
    </lineage>
</organism>
<accession>A0A9D4KJK8</accession>
<keyword evidence="2" id="KW-1185">Reference proteome</keyword>
<dbReference type="Proteomes" id="UP000828390">
    <property type="component" value="Unassembled WGS sequence"/>
</dbReference>
<evidence type="ECO:0000313" key="2">
    <source>
        <dbReference type="Proteomes" id="UP000828390"/>
    </source>
</evidence>
<reference evidence="1" key="1">
    <citation type="journal article" date="2019" name="bioRxiv">
        <title>The Genome of the Zebra Mussel, Dreissena polymorpha: A Resource for Invasive Species Research.</title>
        <authorList>
            <person name="McCartney M.A."/>
            <person name="Auch B."/>
            <person name="Kono T."/>
            <person name="Mallez S."/>
            <person name="Zhang Y."/>
            <person name="Obille A."/>
            <person name="Becker A."/>
            <person name="Abrahante J.E."/>
            <person name="Garbe J."/>
            <person name="Badalamenti J.P."/>
            <person name="Herman A."/>
            <person name="Mangelson H."/>
            <person name="Liachko I."/>
            <person name="Sullivan S."/>
            <person name="Sone E.D."/>
            <person name="Koren S."/>
            <person name="Silverstein K.A.T."/>
            <person name="Beckman K.B."/>
            <person name="Gohl D.M."/>
        </authorList>
    </citation>
    <scope>NUCLEOTIDE SEQUENCE</scope>
    <source>
        <strain evidence="1">Duluth1</strain>
        <tissue evidence="1">Whole animal</tissue>
    </source>
</reference>
<sequence>MESGPLRAASEAELLAFAKWFLRRVAPLGGSGLARDVQAPNVSALEHQPATISYSQKDGHVARLFL</sequence>
<reference evidence="1" key="2">
    <citation type="submission" date="2020-11" db="EMBL/GenBank/DDBJ databases">
        <authorList>
            <person name="McCartney M.A."/>
            <person name="Auch B."/>
            <person name="Kono T."/>
            <person name="Mallez S."/>
            <person name="Becker A."/>
            <person name="Gohl D.M."/>
            <person name="Silverstein K.A.T."/>
            <person name="Koren S."/>
            <person name="Bechman K.B."/>
            <person name="Herman A."/>
            <person name="Abrahante J.E."/>
            <person name="Garbe J."/>
        </authorList>
    </citation>
    <scope>NUCLEOTIDE SEQUENCE</scope>
    <source>
        <strain evidence="1">Duluth1</strain>
        <tissue evidence="1">Whole animal</tissue>
    </source>
</reference>
<comment type="caution">
    <text evidence="1">The sequence shown here is derived from an EMBL/GenBank/DDBJ whole genome shotgun (WGS) entry which is preliminary data.</text>
</comment>
<evidence type="ECO:0000313" key="1">
    <source>
        <dbReference type="EMBL" id="KAH3841043.1"/>
    </source>
</evidence>